<evidence type="ECO:0000313" key="11">
    <source>
        <dbReference type="EMBL" id="TPX36653.1"/>
    </source>
</evidence>
<keyword evidence="4" id="KW-0686">Riboflavin biosynthesis</keyword>
<sequence>MPTSQADNVYSTSPPSASLANSSTPIERRPSRGSTNHALHRRPSSAMNLPALQVECVVKTRIPSEFGGTCMLYMYANNHDTVEHLAIVYGDDIRSVTLEADRPGDTEYDRMVRGARPRVKIDASNSAGPSSSHDATIDTRNDDEDQVMEAAQVEDDEPLRSNGIPLPPGFIQPPSAVLMSQKHSKSKRHSQQTTKAQQLPPLVRIHSCCFTGEVLGSLRCDCAEQLQEAMKMMSIEKRGIVLYLVQEGRGIGLREKLKAYNLIDQGHDTLTANVLLGHPPDARTYHIATAMLKDLQVSELRLLTNNPDKLSSLENDGIVMTERISMVPASWKRLTTMGSNGSVLASANIQDRDGYLMTKVERMGHILDIPPQISSAVKAQRKAINISMWTGG</sequence>
<dbReference type="OrthoDB" id="5569761at2759"/>
<dbReference type="CDD" id="cd00641">
    <property type="entry name" value="GTP_cyclohydro2"/>
    <property type="match status" value="1"/>
</dbReference>
<evidence type="ECO:0000313" key="12">
    <source>
        <dbReference type="Proteomes" id="UP000319731"/>
    </source>
</evidence>
<evidence type="ECO:0000256" key="7">
    <source>
        <dbReference type="ARBA" id="ARBA00023134"/>
    </source>
</evidence>
<evidence type="ECO:0000256" key="5">
    <source>
        <dbReference type="ARBA" id="ARBA00022741"/>
    </source>
</evidence>
<evidence type="ECO:0000256" key="1">
    <source>
        <dbReference type="ARBA" id="ARBA00005104"/>
    </source>
</evidence>
<comment type="catalytic activity">
    <reaction evidence="8">
        <text>GTP + 4 H2O = 2,5-diamino-6-hydroxy-4-(5-phosphoribosylamino)-pyrimidine + formate + 2 phosphate + 3 H(+)</text>
        <dbReference type="Rhea" id="RHEA:23704"/>
        <dbReference type="ChEBI" id="CHEBI:15377"/>
        <dbReference type="ChEBI" id="CHEBI:15378"/>
        <dbReference type="ChEBI" id="CHEBI:15740"/>
        <dbReference type="ChEBI" id="CHEBI:37565"/>
        <dbReference type="ChEBI" id="CHEBI:43474"/>
        <dbReference type="ChEBI" id="CHEBI:58614"/>
        <dbReference type="EC" id="3.5.4.25"/>
    </reaction>
</comment>
<proteinExistence type="inferred from homology"/>
<keyword evidence="7" id="KW-0342">GTP-binding</keyword>
<feature type="region of interest" description="Disordered" evidence="9">
    <location>
        <begin position="121"/>
        <end position="141"/>
    </location>
</feature>
<dbReference type="PANTHER" id="PTHR21327:SF29">
    <property type="entry name" value="GTP CYCLOHYDROLASE-2"/>
    <property type="match status" value="1"/>
</dbReference>
<accession>A0A507CGL1</accession>
<keyword evidence="12" id="KW-1185">Reference proteome</keyword>
<feature type="domain" description="GTP cyclohydrolase II" evidence="10">
    <location>
        <begin position="194"/>
        <end position="324"/>
    </location>
</feature>
<dbReference type="EC" id="3.5.4.25" evidence="3"/>
<comment type="pathway">
    <text evidence="1">Cofactor biosynthesis; riboflavin biosynthesis.</text>
</comment>
<feature type="compositionally biased region" description="Polar residues" evidence="9">
    <location>
        <begin position="123"/>
        <end position="134"/>
    </location>
</feature>
<evidence type="ECO:0000259" key="10">
    <source>
        <dbReference type="Pfam" id="PF00925"/>
    </source>
</evidence>
<dbReference type="Proteomes" id="UP000319731">
    <property type="component" value="Unassembled WGS sequence"/>
</dbReference>
<reference evidence="11 12" key="1">
    <citation type="journal article" date="2019" name="Sci. Rep.">
        <title>Comparative genomics of chytrid fungi reveal insights into the obligate biotrophic and pathogenic lifestyle of Synchytrium endobioticum.</title>
        <authorList>
            <person name="van de Vossenberg B.T.L.H."/>
            <person name="Warris S."/>
            <person name="Nguyen H.D.T."/>
            <person name="van Gent-Pelzer M.P.E."/>
            <person name="Joly D.L."/>
            <person name="van de Geest H.C."/>
            <person name="Bonants P.J.M."/>
            <person name="Smith D.S."/>
            <person name="Levesque C.A."/>
            <person name="van der Lee T.A.J."/>
        </authorList>
    </citation>
    <scope>NUCLEOTIDE SEQUENCE [LARGE SCALE GENOMIC DNA]</scope>
    <source>
        <strain evidence="11 12">JEL517</strain>
    </source>
</reference>
<evidence type="ECO:0000256" key="8">
    <source>
        <dbReference type="ARBA" id="ARBA00049295"/>
    </source>
</evidence>
<feature type="compositionally biased region" description="Polar residues" evidence="9">
    <location>
        <begin position="1"/>
        <end position="25"/>
    </location>
</feature>
<dbReference type="GO" id="GO:0005525">
    <property type="term" value="F:GTP binding"/>
    <property type="evidence" value="ECO:0007669"/>
    <property type="project" value="UniProtKB-KW"/>
</dbReference>
<comment type="similarity">
    <text evidence="2">Belongs to the GTP cyclohydrolase II family.</text>
</comment>
<evidence type="ECO:0000256" key="9">
    <source>
        <dbReference type="SAM" id="MobiDB-lite"/>
    </source>
</evidence>
<dbReference type="EMBL" id="QEAO01000004">
    <property type="protein sequence ID" value="TPX36653.1"/>
    <property type="molecule type" value="Genomic_DNA"/>
</dbReference>
<dbReference type="STRING" id="1806994.A0A507CGL1"/>
<dbReference type="InterPro" id="IPR036144">
    <property type="entry name" value="RibA-like_sf"/>
</dbReference>
<dbReference type="GO" id="GO:0003935">
    <property type="term" value="F:GTP cyclohydrolase II activity"/>
    <property type="evidence" value="ECO:0007669"/>
    <property type="project" value="UniProtKB-EC"/>
</dbReference>
<evidence type="ECO:0000256" key="2">
    <source>
        <dbReference type="ARBA" id="ARBA00008131"/>
    </source>
</evidence>
<dbReference type="NCBIfam" id="NF001591">
    <property type="entry name" value="PRK00393.1"/>
    <property type="match status" value="1"/>
</dbReference>
<gene>
    <name evidence="11" type="primary">RIB1</name>
    <name evidence="11" type="ORF">SmJEL517_g01342</name>
</gene>
<evidence type="ECO:0000256" key="4">
    <source>
        <dbReference type="ARBA" id="ARBA00022619"/>
    </source>
</evidence>
<dbReference type="RefSeq" id="XP_031026867.1">
    <property type="nucleotide sequence ID" value="XM_031167270.1"/>
</dbReference>
<dbReference type="Gene3D" id="3.40.50.10990">
    <property type="entry name" value="GTP cyclohydrolase II"/>
    <property type="match status" value="1"/>
</dbReference>
<comment type="caution">
    <text evidence="11">The sequence shown here is derived from an EMBL/GenBank/DDBJ whole genome shotgun (WGS) entry which is preliminary data.</text>
</comment>
<evidence type="ECO:0000256" key="3">
    <source>
        <dbReference type="ARBA" id="ARBA00012762"/>
    </source>
</evidence>
<dbReference type="GeneID" id="42002567"/>
<dbReference type="SUPFAM" id="SSF142695">
    <property type="entry name" value="RibA-like"/>
    <property type="match status" value="1"/>
</dbReference>
<evidence type="ECO:0000256" key="6">
    <source>
        <dbReference type="ARBA" id="ARBA00022801"/>
    </source>
</evidence>
<dbReference type="InterPro" id="IPR000926">
    <property type="entry name" value="RibA"/>
</dbReference>
<dbReference type="InterPro" id="IPR032677">
    <property type="entry name" value="GTP_cyclohydro_II"/>
</dbReference>
<dbReference type="GO" id="GO:0009231">
    <property type="term" value="P:riboflavin biosynthetic process"/>
    <property type="evidence" value="ECO:0007669"/>
    <property type="project" value="UniProtKB-KW"/>
</dbReference>
<organism evidence="11 12">
    <name type="scientific">Synchytrium microbalum</name>
    <dbReference type="NCBI Taxonomy" id="1806994"/>
    <lineage>
        <taxon>Eukaryota</taxon>
        <taxon>Fungi</taxon>
        <taxon>Fungi incertae sedis</taxon>
        <taxon>Chytridiomycota</taxon>
        <taxon>Chytridiomycota incertae sedis</taxon>
        <taxon>Chytridiomycetes</taxon>
        <taxon>Synchytriales</taxon>
        <taxon>Synchytriaceae</taxon>
        <taxon>Synchytrium</taxon>
    </lineage>
</organism>
<feature type="region of interest" description="Disordered" evidence="9">
    <location>
        <begin position="1"/>
        <end position="46"/>
    </location>
</feature>
<dbReference type="PANTHER" id="PTHR21327">
    <property type="entry name" value="GTP CYCLOHYDROLASE II-RELATED"/>
    <property type="match status" value="1"/>
</dbReference>
<protein>
    <recommendedName>
        <fullName evidence="3">GTP cyclohydrolase II</fullName>
        <ecNumber evidence="3">3.5.4.25</ecNumber>
    </recommendedName>
</protein>
<dbReference type="Pfam" id="PF00925">
    <property type="entry name" value="GTP_cyclohydro2"/>
    <property type="match status" value="1"/>
</dbReference>
<dbReference type="AlphaFoldDB" id="A0A507CGL1"/>
<keyword evidence="6 11" id="KW-0378">Hydrolase</keyword>
<name>A0A507CGL1_9FUNG</name>
<keyword evidence="5" id="KW-0547">Nucleotide-binding</keyword>